<dbReference type="Proteomes" id="UP000078532">
    <property type="component" value="Unassembled WGS sequence"/>
</dbReference>
<evidence type="ECO:0000256" key="1">
    <source>
        <dbReference type="SAM" id="Phobius"/>
    </source>
</evidence>
<keyword evidence="1" id="KW-1133">Transmembrane helix</keyword>
<keyword evidence="3" id="KW-1185">Reference proteome</keyword>
<name>A0A1B7LCM2_9FIRM</name>
<keyword evidence="1" id="KW-0812">Transmembrane</keyword>
<feature type="transmembrane region" description="Helical" evidence="1">
    <location>
        <begin position="44"/>
        <end position="71"/>
    </location>
</feature>
<sequence>MYARLFNPDAFNVLPAAGGGPAEPEARTEVLPVPQSVDGAGMALFPVLIAAGLILPPFFKALSLAADLFPLKLDLESFLGITGEHPVTNEYVAMPSLLVFLLLIFLAVQSESFFWAINAAGDLLPVPGELALVVD</sequence>
<reference evidence="2 3" key="1">
    <citation type="submission" date="2016-04" db="EMBL/GenBank/DDBJ databases">
        <authorList>
            <person name="Evans L.H."/>
            <person name="Alamgir A."/>
            <person name="Owens N."/>
            <person name="Weber N.D."/>
            <person name="Virtaneva K."/>
            <person name="Barbian K."/>
            <person name="Babar A."/>
            <person name="Rosenke K."/>
        </authorList>
    </citation>
    <scope>NUCLEOTIDE SEQUENCE [LARGE SCALE GENOMIC DNA]</scope>
    <source>
        <strain evidence="2 3">LMa1</strain>
    </source>
</reference>
<feature type="transmembrane region" description="Helical" evidence="1">
    <location>
        <begin position="91"/>
        <end position="108"/>
    </location>
</feature>
<organism evidence="2 3">
    <name type="scientific">Desulfotomaculum copahuensis</name>
    <dbReference type="NCBI Taxonomy" id="1838280"/>
    <lineage>
        <taxon>Bacteria</taxon>
        <taxon>Bacillati</taxon>
        <taxon>Bacillota</taxon>
        <taxon>Clostridia</taxon>
        <taxon>Eubacteriales</taxon>
        <taxon>Desulfotomaculaceae</taxon>
        <taxon>Desulfotomaculum</taxon>
    </lineage>
</organism>
<protein>
    <submittedName>
        <fullName evidence="2">Uncharacterized protein</fullName>
    </submittedName>
</protein>
<proteinExistence type="predicted"/>
<comment type="caution">
    <text evidence="2">The sequence shown here is derived from an EMBL/GenBank/DDBJ whole genome shotgun (WGS) entry which is preliminary data.</text>
</comment>
<accession>A0A1B7LCM2</accession>
<dbReference type="RefSeq" id="WP_066669602.1">
    <property type="nucleotide sequence ID" value="NZ_LYVF01000175.1"/>
</dbReference>
<evidence type="ECO:0000313" key="2">
    <source>
        <dbReference type="EMBL" id="OAT80672.1"/>
    </source>
</evidence>
<dbReference type="AlphaFoldDB" id="A0A1B7LCM2"/>
<evidence type="ECO:0000313" key="3">
    <source>
        <dbReference type="Proteomes" id="UP000078532"/>
    </source>
</evidence>
<gene>
    <name evidence="2" type="ORF">A6M21_13125</name>
</gene>
<dbReference type="EMBL" id="LYVF01000175">
    <property type="protein sequence ID" value="OAT80672.1"/>
    <property type="molecule type" value="Genomic_DNA"/>
</dbReference>
<keyword evidence="1" id="KW-0472">Membrane</keyword>